<name>A0A919CS14_9PROT</name>
<reference evidence="3" key="2">
    <citation type="submission" date="2020-09" db="EMBL/GenBank/DDBJ databases">
        <authorList>
            <person name="Sun Q."/>
            <person name="Kim S."/>
        </authorList>
    </citation>
    <scope>NUCLEOTIDE SEQUENCE</scope>
    <source>
        <strain evidence="3">KCTC 42651</strain>
    </source>
</reference>
<keyword evidence="4" id="KW-1185">Reference proteome</keyword>
<dbReference type="PANTHER" id="PTHR43767:SF1">
    <property type="entry name" value="NONRIBOSOMAL PEPTIDE SYNTHASE PES1 (EUROFUNG)-RELATED"/>
    <property type="match status" value="1"/>
</dbReference>
<dbReference type="PANTHER" id="PTHR43767">
    <property type="entry name" value="LONG-CHAIN-FATTY-ACID--COA LIGASE"/>
    <property type="match status" value="1"/>
</dbReference>
<dbReference type="InterPro" id="IPR025110">
    <property type="entry name" value="AMP-bd_C"/>
</dbReference>
<evidence type="ECO:0000313" key="3">
    <source>
        <dbReference type="EMBL" id="GHD60540.1"/>
    </source>
</evidence>
<dbReference type="InterPro" id="IPR050237">
    <property type="entry name" value="ATP-dep_AMP-bd_enzyme"/>
</dbReference>
<dbReference type="Pfam" id="PF13193">
    <property type="entry name" value="AMP-binding_C"/>
    <property type="match status" value="1"/>
</dbReference>
<dbReference type="InterPro" id="IPR045851">
    <property type="entry name" value="AMP-bd_C_sf"/>
</dbReference>
<dbReference type="Gene3D" id="3.30.300.30">
    <property type="match status" value="1"/>
</dbReference>
<dbReference type="Pfam" id="PF00501">
    <property type="entry name" value="AMP-binding"/>
    <property type="match status" value="1"/>
</dbReference>
<dbReference type="AlphaFoldDB" id="A0A919CS14"/>
<feature type="domain" description="AMP-dependent synthetase/ligase" evidence="1">
    <location>
        <begin position="75"/>
        <end position="243"/>
    </location>
</feature>
<dbReference type="InterPro" id="IPR042099">
    <property type="entry name" value="ANL_N_sf"/>
</dbReference>
<proteinExistence type="predicted"/>
<accession>A0A919CS14</accession>
<evidence type="ECO:0008006" key="5">
    <source>
        <dbReference type="Google" id="ProtNLM"/>
    </source>
</evidence>
<organism evidence="3 4">
    <name type="scientific">Thalassobaculum fulvum</name>
    <dbReference type="NCBI Taxonomy" id="1633335"/>
    <lineage>
        <taxon>Bacteria</taxon>
        <taxon>Pseudomonadati</taxon>
        <taxon>Pseudomonadota</taxon>
        <taxon>Alphaproteobacteria</taxon>
        <taxon>Rhodospirillales</taxon>
        <taxon>Thalassobaculaceae</taxon>
        <taxon>Thalassobaculum</taxon>
    </lineage>
</organism>
<evidence type="ECO:0000313" key="4">
    <source>
        <dbReference type="Proteomes" id="UP000630353"/>
    </source>
</evidence>
<evidence type="ECO:0000259" key="1">
    <source>
        <dbReference type="Pfam" id="PF00501"/>
    </source>
</evidence>
<dbReference type="InterPro" id="IPR000873">
    <property type="entry name" value="AMP-dep_synth/lig_dom"/>
</dbReference>
<dbReference type="EMBL" id="BMZS01000012">
    <property type="protein sequence ID" value="GHD60540.1"/>
    <property type="molecule type" value="Genomic_DNA"/>
</dbReference>
<dbReference type="Proteomes" id="UP000630353">
    <property type="component" value="Unassembled WGS sequence"/>
</dbReference>
<dbReference type="GO" id="GO:0016878">
    <property type="term" value="F:acid-thiol ligase activity"/>
    <property type="evidence" value="ECO:0007669"/>
    <property type="project" value="UniProtKB-ARBA"/>
</dbReference>
<gene>
    <name evidence="3" type="ORF">GCM10017083_46550</name>
</gene>
<comment type="caution">
    <text evidence="3">The sequence shown here is derived from an EMBL/GenBank/DDBJ whole genome shotgun (WGS) entry which is preliminary data.</text>
</comment>
<dbReference type="SUPFAM" id="SSF56801">
    <property type="entry name" value="Acetyl-CoA synthetase-like"/>
    <property type="match status" value="1"/>
</dbReference>
<sequence>MATGAPWWTAERVQPVVRDLVHASLARLRPGQVVPLAEPEGTGAADSLELLNLATELSRCFHVHESGLGDLLLARRGLKEWSETIVRSRAAWDHAVTFTTSGSTGDPKPCTHSMADLRCELDVLADLFADRRRIVGVQPTHHIYGFLFTFMLPATLGIPVVDLRGTGPAGLLRSTQPGDLVVAHPAYLDLATSIPVQVAEDVSVVTSTGPCKPAIWRRLRAAGVASMVEVYGASETAGIGLRRSPDEPFSLMPHWSRVAERDRSIIRFGNAGEPAEVPDFVEWLGEREFRVGSRIDGAVQVGGVNVFPGRVRMALLEHPSVADAAVRLMRLEEGGRLKAFVVPTPDTVGDGLLNDQLSSWLESRLQPVEIPRSFSFGAALPVTNAGKPADWYVRQRQGD</sequence>
<dbReference type="RefSeq" id="WP_189994190.1">
    <property type="nucleotide sequence ID" value="NZ_BMZS01000012.1"/>
</dbReference>
<dbReference type="Gene3D" id="3.40.50.12780">
    <property type="entry name" value="N-terminal domain of ligase-like"/>
    <property type="match status" value="1"/>
</dbReference>
<protein>
    <recommendedName>
        <fullName evidence="5">4-coumarate--CoA ligase</fullName>
    </recommendedName>
</protein>
<feature type="domain" description="AMP-binding enzyme C-terminal" evidence="2">
    <location>
        <begin position="314"/>
        <end position="387"/>
    </location>
</feature>
<reference evidence="3" key="1">
    <citation type="journal article" date="2014" name="Int. J. Syst. Evol. Microbiol.">
        <title>Complete genome sequence of Corynebacterium casei LMG S-19264T (=DSM 44701T), isolated from a smear-ripened cheese.</title>
        <authorList>
            <consortium name="US DOE Joint Genome Institute (JGI-PGF)"/>
            <person name="Walter F."/>
            <person name="Albersmeier A."/>
            <person name="Kalinowski J."/>
            <person name="Ruckert C."/>
        </authorList>
    </citation>
    <scope>NUCLEOTIDE SEQUENCE</scope>
    <source>
        <strain evidence="3">KCTC 42651</strain>
    </source>
</reference>
<evidence type="ECO:0000259" key="2">
    <source>
        <dbReference type="Pfam" id="PF13193"/>
    </source>
</evidence>